<evidence type="ECO:0000313" key="9">
    <source>
        <dbReference type="EMBL" id="TPX18812.1"/>
    </source>
</evidence>
<dbReference type="OrthoDB" id="423283at2759"/>
<feature type="compositionally biased region" description="Low complexity" evidence="7">
    <location>
        <begin position="832"/>
        <end position="842"/>
    </location>
</feature>
<dbReference type="Gene3D" id="3.90.1750.10">
    <property type="entry name" value="Hect, E3 ligase catalytic domains"/>
    <property type="match status" value="1"/>
</dbReference>
<organism evidence="9 10">
    <name type="scientific">Thyridium curvatum</name>
    <dbReference type="NCBI Taxonomy" id="1093900"/>
    <lineage>
        <taxon>Eukaryota</taxon>
        <taxon>Fungi</taxon>
        <taxon>Dikarya</taxon>
        <taxon>Ascomycota</taxon>
        <taxon>Pezizomycotina</taxon>
        <taxon>Sordariomycetes</taxon>
        <taxon>Sordariomycetidae</taxon>
        <taxon>Thyridiales</taxon>
        <taxon>Thyridiaceae</taxon>
        <taxon>Thyridium</taxon>
    </lineage>
</organism>
<evidence type="ECO:0000259" key="8">
    <source>
        <dbReference type="PROSITE" id="PS50237"/>
    </source>
</evidence>
<feature type="active site" description="Glycyl thioester intermediate" evidence="6">
    <location>
        <position position="1882"/>
    </location>
</feature>
<feature type="compositionally biased region" description="Low complexity" evidence="7">
    <location>
        <begin position="1121"/>
        <end position="1138"/>
    </location>
</feature>
<evidence type="ECO:0000256" key="3">
    <source>
        <dbReference type="ARBA" id="ARBA00012485"/>
    </source>
</evidence>
<evidence type="ECO:0000256" key="5">
    <source>
        <dbReference type="ARBA" id="ARBA00022786"/>
    </source>
</evidence>
<dbReference type="SUPFAM" id="SSF56204">
    <property type="entry name" value="Hect, E3 ligase catalytic domain"/>
    <property type="match status" value="1"/>
</dbReference>
<feature type="compositionally biased region" description="Basic and acidic residues" evidence="7">
    <location>
        <begin position="788"/>
        <end position="816"/>
    </location>
</feature>
<feature type="compositionally biased region" description="Acidic residues" evidence="7">
    <location>
        <begin position="764"/>
        <end position="787"/>
    </location>
</feature>
<evidence type="ECO:0000256" key="4">
    <source>
        <dbReference type="ARBA" id="ARBA00022679"/>
    </source>
</evidence>
<evidence type="ECO:0000313" key="10">
    <source>
        <dbReference type="Proteomes" id="UP000319257"/>
    </source>
</evidence>
<proteinExistence type="inferred from homology"/>
<dbReference type="InterPro" id="IPR000569">
    <property type="entry name" value="HECT_dom"/>
</dbReference>
<comment type="catalytic activity">
    <reaction evidence="1">
        <text>S-ubiquitinyl-[E2 ubiquitin-conjugating enzyme]-L-cysteine + [acceptor protein]-L-lysine = [E2 ubiquitin-conjugating enzyme]-L-cysteine + N(6)-ubiquitinyl-[acceptor protein]-L-lysine.</text>
        <dbReference type="EC" id="2.3.2.26"/>
    </reaction>
</comment>
<keyword evidence="10" id="KW-1185">Reference proteome</keyword>
<feature type="compositionally biased region" description="Acidic residues" evidence="7">
    <location>
        <begin position="1229"/>
        <end position="1238"/>
    </location>
</feature>
<evidence type="ECO:0000256" key="1">
    <source>
        <dbReference type="ARBA" id="ARBA00000885"/>
    </source>
</evidence>
<feature type="compositionally biased region" description="Low complexity" evidence="7">
    <location>
        <begin position="136"/>
        <end position="147"/>
    </location>
</feature>
<dbReference type="PROSITE" id="PS50237">
    <property type="entry name" value="HECT"/>
    <property type="match status" value="1"/>
</dbReference>
<dbReference type="Pfam" id="PF25579">
    <property type="entry name" value="TPR_TRIP12_N"/>
    <property type="match status" value="1"/>
</dbReference>
<dbReference type="GO" id="GO:0061630">
    <property type="term" value="F:ubiquitin protein ligase activity"/>
    <property type="evidence" value="ECO:0007669"/>
    <property type="project" value="UniProtKB-EC"/>
</dbReference>
<dbReference type="PANTHER" id="PTHR45670:SF1">
    <property type="entry name" value="E3 UBIQUITIN-PROTEIN LIGASE HECTD1"/>
    <property type="match status" value="1"/>
</dbReference>
<feature type="region of interest" description="Disordered" evidence="7">
    <location>
        <begin position="1108"/>
        <end position="1300"/>
    </location>
</feature>
<dbReference type="InterPro" id="IPR057948">
    <property type="entry name" value="TPR_TRIP12_N"/>
</dbReference>
<dbReference type="EMBL" id="SKBQ01000108">
    <property type="protein sequence ID" value="TPX18812.1"/>
    <property type="molecule type" value="Genomic_DNA"/>
</dbReference>
<feature type="compositionally biased region" description="Acidic residues" evidence="7">
    <location>
        <begin position="195"/>
        <end position="223"/>
    </location>
</feature>
<dbReference type="InParanoid" id="A0A507B912"/>
<dbReference type="Gene3D" id="3.30.2410.10">
    <property type="entry name" value="Hect, E3 ligase catalytic domain"/>
    <property type="match status" value="1"/>
</dbReference>
<feature type="region of interest" description="Disordered" evidence="7">
    <location>
        <begin position="1"/>
        <end position="235"/>
    </location>
</feature>
<dbReference type="InterPro" id="IPR045322">
    <property type="entry name" value="HECTD1/TRIP12-like"/>
</dbReference>
<dbReference type="PANTHER" id="PTHR45670">
    <property type="entry name" value="E3 UBIQUITIN-PROTEIN LIGASE TRIP12"/>
    <property type="match status" value="1"/>
</dbReference>
<comment type="similarity">
    <text evidence="2">Belongs to the UPL family. K-HECT subfamily.</text>
</comment>
<name>A0A507B912_9PEZI</name>
<feature type="compositionally biased region" description="Low complexity" evidence="7">
    <location>
        <begin position="1271"/>
        <end position="1300"/>
    </location>
</feature>
<dbReference type="Gene3D" id="1.25.10.10">
    <property type="entry name" value="Leucine-rich Repeat Variant"/>
    <property type="match status" value="1"/>
</dbReference>
<dbReference type="Gene3D" id="3.30.2160.10">
    <property type="entry name" value="Hect, E3 ligase catalytic domain"/>
    <property type="match status" value="1"/>
</dbReference>
<dbReference type="InterPro" id="IPR035983">
    <property type="entry name" value="Hect_E3_ubiquitin_ligase"/>
</dbReference>
<sequence>MSPRITRASARQAASQAESPAAAAAAAAGLTTAVAASASTPNHPTRASTRKRKANDTSPPQASPPQPTPSRRSKRQKVPDPIPEPVAPEPLPPRNRKGKAAATMSSPGFPPESTLTPSNTSAASSRKPSRSKKNTSDVSATAASTSARKSRRSSNHAPDPDTKMAGTDDADNDSLPPPPPTIDEDGQGDAGDNGEHDEDDDDEEEEDEEGNPYGEEEDDDDEMSAAMNPFGSALGGAPRGMSSSLAMLSSLMSLSGMGQRFRDILSNLRQKEDPSLQLIALQELSEILLVSNEDNLAGTFAPEQFAKELVALMQPNEITGEENPEMMLLACRCLANLMEALPSSASHVVFAGAVPVLCQKLLEISFIDLAEQALSTLEKISYEYPTSIIREGGLTACLSYLDFFATSTQRTAVTTAANCCRMIPEDTFPVVRDVMPILLNVLNSSDQRVVEQASKCVSRIVENFKGAPSKLEELIDVDLLKAILRLLLPGTTNLISPDNHTKFLRVLAITAKASPRLSAELFKMNVVETLYQILTGVSPPSGTEDVAAKLDSVLIMQALIHRPREQIIETLNVICELLPALPGSADPASGQFVKLETADPSASRKKSTNDKRVELLAGCKTEVRRFALILFPTLTDAFSSTVNLSVRQKVLMAQLKMLSNLDIEILVEALKAVPYASFLASILSQQDHDSLVMYALQATELLMSRLDEVYRYQLYREGVIAEITKLAAEQPAIEEIDLPILTPRPPPPVVPASHDSEDHHSDHEDEDGEENDDQAGEAEDEDGEDEGSDHSSADEDNEHEHDSDDEHDNEEGHGSQEEDNENEDDDDDEEMSGSPSSDSMMSLDAPPTRSIVRPPSLRHRIVEVSKQFLETHETEKHGKAMKKKASKVLDRLSEIASQIEAFYLHRSSANLAPEEGQELFKALASFFDSDVLESVTSAELLASSVVRVLEGVFSNPDESLATAAQSAFLQVFMGYSVRSKPKTATADSPATPFSVLIHKLQDLLSRSEHFEVLTVHHNALDGNRSSAASMLAKQIRLKLVADDDSDIPRAYRSIMVTIHAIATFKSLDDYLRPRISLSERPRSVRRENLSRALAALAGSAGLPFGVPSASRLGERAPPQIPGSSPFSSSGPGLGSSTRSARKSTPRPSHAPETPAPASASASTPKEKASVRRSTRRHPGSTATPPPPRPPPEEDDDLENALECADEKQLSDDDEDLHESGALDTVVGQLDEDMDDEPTSDPSAVNMEVAAGGKITARKEDGTRIPTPSHGSSATPSRASASAAAAAQSTPTPSASSRPSYAAALQAVPQDWHIEFSTDDKVIPNETTIYRAVHSSSPSEEQAGRSVWSAVHSIKFRRVPGPPPAETISFSTSTGNTEASEGTTPETLAKNPTSASILRLLKILHDLNANIDDVLVENKDAVKLNIEPLSQFVNTKLTAKLNRQLEEPLIVASNCLPGWSEDLARLYPFLFPFETRHLFLQSTSFGYARSMSRWQNAQSHEESRRDRRDERPFLGRLQRQKVRISRSKILESAVKVMELYGASQSILEVEYFEEVGTGLGPTLEFYSTVSKEFSKRKLKLWRDTDTDAEKEFVVSPNGLFPRPLSDEDANGPNGTRILGLFKVLGKFVARSMLDSRIIDINLNPIFFRIGDESSGVRPSLGAINVVDPALARSLMLIKKFAMAKKDIDEDPHRTPAQKVADVQNITVNNVAIEQLSLDFTLPGHADIELIPNGTQVNVTIENVDLYLEKVLDMTLGKGVRRQVDAFRTGFSQVFPYSALSAFTPDELVTLFGRAEEDWSLETLMDSIKADHGYNMDSNTVHNLLETMSKFTPQERRDFLQFTTGSPKLPIGGFRSLTPMFTVVCKPSEHPYTPDDYLPSVMTCVNYLKLPNYTDISIMKKQLSTAMREGQGAFHLS</sequence>
<dbReference type="InterPro" id="IPR011989">
    <property type="entry name" value="ARM-like"/>
</dbReference>
<feature type="compositionally biased region" description="Polar residues" evidence="7">
    <location>
        <begin position="1367"/>
        <end position="1388"/>
    </location>
</feature>
<reference evidence="9 10" key="1">
    <citation type="submission" date="2019-06" db="EMBL/GenBank/DDBJ databases">
        <title>Draft genome sequence of the filamentous fungus Phialemoniopsis curvata isolated from diesel fuel.</title>
        <authorList>
            <person name="Varaljay V.A."/>
            <person name="Lyon W.J."/>
            <person name="Crouch A.L."/>
            <person name="Drake C.E."/>
            <person name="Hollomon J.M."/>
            <person name="Nadeau L.J."/>
            <person name="Nunn H.S."/>
            <person name="Stevenson B.S."/>
            <person name="Bojanowski C.L."/>
            <person name="Crookes-Goodson W.J."/>
        </authorList>
    </citation>
    <scope>NUCLEOTIDE SEQUENCE [LARGE SCALE GENOMIC DNA]</scope>
    <source>
        <strain evidence="9 10">D216</strain>
    </source>
</reference>
<dbReference type="GO" id="GO:0016607">
    <property type="term" value="C:nuclear speck"/>
    <property type="evidence" value="ECO:0007669"/>
    <property type="project" value="TreeGrafter"/>
</dbReference>
<dbReference type="SMART" id="SM00119">
    <property type="entry name" value="HECTc"/>
    <property type="match status" value="1"/>
</dbReference>
<comment type="caution">
    <text evidence="9">The sequence shown here is derived from an EMBL/GenBank/DDBJ whole genome shotgun (WGS) entry which is preliminary data.</text>
</comment>
<dbReference type="STRING" id="1093900.A0A507B912"/>
<feature type="compositionally biased region" description="Low complexity" evidence="7">
    <location>
        <begin position="8"/>
        <end position="39"/>
    </location>
</feature>
<dbReference type="EC" id="2.3.2.26" evidence="3"/>
<evidence type="ECO:0000256" key="7">
    <source>
        <dbReference type="SAM" id="MobiDB-lite"/>
    </source>
</evidence>
<dbReference type="CDD" id="cd00078">
    <property type="entry name" value="HECTc"/>
    <property type="match status" value="1"/>
</dbReference>
<accession>A0A507B912</accession>
<feature type="compositionally biased region" description="Low complexity" evidence="7">
    <location>
        <begin position="1150"/>
        <end position="1163"/>
    </location>
</feature>
<keyword evidence="4" id="KW-0808">Transferase</keyword>
<dbReference type="InterPro" id="IPR016024">
    <property type="entry name" value="ARM-type_fold"/>
</dbReference>
<dbReference type="GeneID" id="41978938"/>
<feature type="compositionally biased region" description="Basic and acidic residues" evidence="7">
    <location>
        <begin position="754"/>
        <end position="763"/>
    </location>
</feature>
<dbReference type="SUPFAM" id="SSF48371">
    <property type="entry name" value="ARM repeat"/>
    <property type="match status" value="1"/>
</dbReference>
<dbReference type="GO" id="GO:0000209">
    <property type="term" value="P:protein polyubiquitination"/>
    <property type="evidence" value="ECO:0007669"/>
    <property type="project" value="TreeGrafter"/>
</dbReference>
<evidence type="ECO:0000256" key="6">
    <source>
        <dbReference type="PROSITE-ProRule" id="PRU00104"/>
    </source>
</evidence>
<feature type="compositionally biased region" description="Acidic residues" evidence="7">
    <location>
        <begin position="817"/>
        <end position="831"/>
    </location>
</feature>
<feature type="region of interest" description="Disordered" evidence="7">
    <location>
        <begin position="737"/>
        <end position="853"/>
    </location>
</feature>
<keyword evidence="5 6" id="KW-0833">Ubl conjugation pathway</keyword>
<dbReference type="RefSeq" id="XP_031000523.1">
    <property type="nucleotide sequence ID" value="XM_031134227.1"/>
</dbReference>
<feature type="domain" description="HECT" evidence="8">
    <location>
        <begin position="1559"/>
        <end position="1915"/>
    </location>
</feature>
<dbReference type="GO" id="GO:0043161">
    <property type="term" value="P:proteasome-mediated ubiquitin-dependent protein catabolic process"/>
    <property type="evidence" value="ECO:0007669"/>
    <property type="project" value="TreeGrafter"/>
</dbReference>
<gene>
    <name evidence="9" type="ORF">E0L32_011491</name>
</gene>
<feature type="compositionally biased region" description="Pro residues" evidence="7">
    <location>
        <begin position="80"/>
        <end position="93"/>
    </location>
</feature>
<dbReference type="Pfam" id="PF00632">
    <property type="entry name" value="HECT"/>
    <property type="match status" value="1"/>
</dbReference>
<dbReference type="Proteomes" id="UP000319257">
    <property type="component" value="Unassembled WGS sequence"/>
</dbReference>
<dbReference type="FunCoup" id="A0A507B912">
    <property type="interactions" value="1157"/>
</dbReference>
<protein>
    <recommendedName>
        <fullName evidence="3">HECT-type E3 ubiquitin transferase</fullName>
        <ecNumber evidence="3">2.3.2.26</ecNumber>
    </recommendedName>
</protein>
<feature type="region of interest" description="Disordered" evidence="7">
    <location>
        <begin position="1360"/>
        <end position="1388"/>
    </location>
</feature>
<evidence type="ECO:0000256" key="2">
    <source>
        <dbReference type="ARBA" id="ARBA00006331"/>
    </source>
</evidence>